<proteinExistence type="predicted"/>
<dbReference type="AlphaFoldDB" id="A0A839HKV2"/>
<reference evidence="1 2" key="1">
    <citation type="journal article" date="2020" name="Arch. Microbiol.">
        <title>The genome sequence of the giant phototrophic gammaproteobacterium Thiospirillum jenense gives insight into its physiological properties and phylogenetic relationships.</title>
        <authorList>
            <person name="Imhoff J.F."/>
            <person name="Meyer T.E."/>
            <person name="Kyndt J.A."/>
        </authorList>
    </citation>
    <scope>NUCLEOTIDE SEQUENCE [LARGE SCALE GENOMIC DNA]</scope>
    <source>
        <strain evidence="1 2">DSM 216</strain>
    </source>
</reference>
<organism evidence="1 2">
    <name type="scientific">Thiospirillum jenense</name>
    <dbReference type="NCBI Taxonomy" id="1653858"/>
    <lineage>
        <taxon>Bacteria</taxon>
        <taxon>Pseudomonadati</taxon>
        <taxon>Pseudomonadota</taxon>
        <taxon>Gammaproteobacteria</taxon>
        <taxon>Chromatiales</taxon>
        <taxon>Chromatiaceae</taxon>
        <taxon>Thiospirillum</taxon>
    </lineage>
</organism>
<evidence type="ECO:0000313" key="2">
    <source>
        <dbReference type="Proteomes" id="UP000548632"/>
    </source>
</evidence>
<gene>
    <name evidence="1" type="ORF">HUK38_13325</name>
</gene>
<name>A0A839HKV2_9GAMM</name>
<accession>A0A839HKV2</accession>
<dbReference type="EMBL" id="JABVCQ010000040">
    <property type="protein sequence ID" value="MBB1127197.1"/>
    <property type="molecule type" value="Genomic_DNA"/>
</dbReference>
<dbReference type="Proteomes" id="UP000548632">
    <property type="component" value="Unassembled WGS sequence"/>
</dbReference>
<keyword evidence="2" id="KW-1185">Reference proteome</keyword>
<evidence type="ECO:0000313" key="1">
    <source>
        <dbReference type="EMBL" id="MBB1127197.1"/>
    </source>
</evidence>
<sequence>MDNSSIRLRGTEIGELSLNDGVFRCVFTRALIIKTLTGSVEKTLWWQAGELMMENAQSVTALPSGQLMCRGGDIDDNIFTYRDMIPIPLVSRGQIRCVLHIDNHPQPIEVSAASVELVLKDVPKYICHLRPQDAEYY</sequence>
<comment type="caution">
    <text evidence="1">The sequence shown here is derived from an EMBL/GenBank/DDBJ whole genome shotgun (WGS) entry which is preliminary data.</text>
</comment>
<dbReference type="RefSeq" id="WP_182584823.1">
    <property type="nucleotide sequence ID" value="NZ_JABVCQ010000040.1"/>
</dbReference>
<protein>
    <submittedName>
        <fullName evidence="1">Uncharacterized protein</fullName>
    </submittedName>
</protein>